<dbReference type="RefSeq" id="WP_074840938.1">
    <property type="nucleotide sequence ID" value="NZ_CP047056.1"/>
</dbReference>
<sequence length="205" mass="22691">MLPTLASGYIPSVIDKTEKSERAYDIFSRLLKDRVIFLCGEVNDAVSELIVAQMLFLEAEDPNKDIFFYINSPGGVVTSGLAIYDTMQYITPDVCTLCLGQCCSMGAFLLSGGAKGKRYALANSRIMIHQPLGGFQGQATDILIHAQETQRLKNKLNRLMSEHTGKPLKTITQNTERDNYMSAEEACSFGIVDHVVSSRKEIVKE</sequence>
<evidence type="ECO:0000256" key="1">
    <source>
        <dbReference type="ARBA" id="ARBA00007039"/>
    </source>
</evidence>
<evidence type="ECO:0000256" key="5">
    <source>
        <dbReference type="ARBA" id="ARBA00022825"/>
    </source>
</evidence>
<dbReference type="FunFam" id="3.90.226.10:FF:000001">
    <property type="entry name" value="ATP-dependent Clp protease proteolytic subunit"/>
    <property type="match status" value="1"/>
</dbReference>
<dbReference type="NCBIfam" id="NF001368">
    <property type="entry name" value="PRK00277.1"/>
    <property type="match status" value="1"/>
</dbReference>
<evidence type="ECO:0000313" key="11">
    <source>
        <dbReference type="Proteomes" id="UP000243374"/>
    </source>
</evidence>
<evidence type="ECO:0000313" key="10">
    <source>
        <dbReference type="EMBL" id="SFK18398.1"/>
    </source>
</evidence>
<dbReference type="InterPro" id="IPR023562">
    <property type="entry name" value="ClpP/TepA"/>
</dbReference>
<feature type="active site" evidence="7 8">
    <location>
        <position position="129"/>
    </location>
</feature>
<dbReference type="SUPFAM" id="SSF52096">
    <property type="entry name" value="ClpP/crotonase"/>
    <property type="match status" value="1"/>
</dbReference>
<comment type="subunit">
    <text evidence="7">Fourteen ClpP subunits assemble into 2 heptameric rings which stack back to back to give a disk-like structure with a central cavity, resembling the structure of eukaryotic proteasomes.</text>
</comment>
<protein>
    <recommendedName>
        <fullName evidence="7 9">ATP-dependent Clp protease proteolytic subunit</fullName>
        <ecNumber evidence="7">3.4.21.92</ecNumber>
    </recommendedName>
    <alternativeName>
        <fullName evidence="7">Endopeptidase Clp</fullName>
    </alternativeName>
</protein>
<keyword evidence="11" id="KW-1185">Reference proteome</keyword>
<feature type="active site" description="Nucleophile" evidence="7">
    <location>
        <position position="104"/>
    </location>
</feature>
<evidence type="ECO:0000256" key="6">
    <source>
        <dbReference type="ARBA" id="ARBA00034021"/>
    </source>
</evidence>
<dbReference type="PRINTS" id="PR00127">
    <property type="entry name" value="CLPPROTEASEP"/>
</dbReference>
<keyword evidence="3 7" id="KW-0645">Protease</keyword>
<dbReference type="InterPro" id="IPR001907">
    <property type="entry name" value="ClpP"/>
</dbReference>
<dbReference type="GO" id="GO:0006515">
    <property type="term" value="P:protein quality control for misfolded or incompletely synthesized proteins"/>
    <property type="evidence" value="ECO:0007669"/>
    <property type="project" value="TreeGrafter"/>
</dbReference>
<dbReference type="GO" id="GO:0004252">
    <property type="term" value="F:serine-type endopeptidase activity"/>
    <property type="evidence" value="ECO:0007669"/>
    <property type="project" value="UniProtKB-UniRule"/>
</dbReference>
<evidence type="ECO:0000256" key="7">
    <source>
        <dbReference type="HAMAP-Rule" id="MF_00444"/>
    </source>
</evidence>
<dbReference type="NCBIfam" id="NF009205">
    <property type="entry name" value="PRK12553.1"/>
    <property type="match status" value="1"/>
</dbReference>
<evidence type="ECO:0000256" key="8">
    <source>
        <dbReference type="PROSITE-ProRule" id="PRU10086"/>
    </source>
</evidence>
<dbReference type="CDD" id="cd07017">
    <property type="entry name" value="S14_ClpP_2"/>
    <property type="match status" value="1"/>
</dbReference>
<dbReference type="GO" id="GO:0051117">
    <property type="term" value="F:ATPase binding"/>
    <property type="evidence" value="ECO:0007669"/>
    <property type="project" value="TreeGrafter"/>
</dbReference>
<evidence type="ECO:0000256" key="4">
    <source>
        <dbReference type="ARBA" id="ARBA00022801"/>
    </source>
</evidence>
<dbReference type="Gene3D" id="3.90.226.10">
    <property type="entry name" value="2-enoyl-CoA Hydratase, Chain A, domain 1"/>
    <property type="match status" value="1"/>
</dbReference>
<reference evidence="10 11" key="1">
    <citation type="submission" date="2016-10" db="EMBL/GenBank/DDBJ databases">
        <authorList>
            <person name="Varghese N."/>
            <person name="Submissions S."/>
        </authorList>
    </citation>
    <scope>NUCLEOTIDE SEQUENCE [LARGE SCALE GENOMIC DNA]</scope>
    <source>
        <strain evidence="10 11">22B</strain>
    </source>
</reference>
<comment type="subcellular location">
    <subcellularLocation>
        <location evidence="7">Cytoplasm</location>
    </subcellularLocation>
</comment>
<name>A0A662ZA24_9GAMM</name>
<dbReference type="OrthoDB" id="9802800at2"/>
<keyword evidence="5 7" id="KW-0720">Serine protease</keyword>
<dbReference type="AlphaFoldDB" id="A0A662ZA24"/>
<dbReference type="GO" id="GO:0009368">
    <property type="term" value="C:endopeptidase Clp complex"/>
    <property type="evidence" value="ECO:0007669"/>
    <property type="project" value="TreeGrafter"/>
</dbReference>
<organism evidence="10 11">
    <name type="scientific">Succinivibrio dextrinosolvens</name>
    <dbReference type="NCBI Taxonomy" id="83771"/>
    <lineage>
        <taxon>Bacteria</taxon>
        <taxon>Pseudomonadati</taxon>
        <taxon>Pseudomonadota</taxon>
        <taxon>Gammaproteobacteria</taxon>
        <taxon>Aeromonadales</taxon>
        <taxon>Succinivibrionaceae</taxon>
        <taxon>Succinivibrio</taxon>
    </lineage>
</organism>
<proteinExistence type="inferred from homology"/>
<dbReference type="Proteomes" id="UP000243374">
    <property type="component" value="Unassembled WGS sequence"/>
</dbReference>
<evidence type="ECO:0000256" key="3">
    <source>
        <dbReference type="ARBA" id="ARBA00022670"/>
    </source>
</evidence>
<evidence type="ECO:0000256" key="2">
    <source>
        <dbReference type="ARBA" id="ARBA00022490"/>
    </source>
</evidence>
<evidence type="ECO:0000256" key="9">
    <source>
        <dbReference type="RuleBase" id="RU003567"/>
    </source>
</evidence>
<dbReference type="Pfam" id="PF00574">
    <property type="entry name" value="CLP_protease"/>
    <property type="match status" value="1"/>
</dbReference>
<dbReference type="InterPro" id="IPR029045">
    <property type="entry name" value="ClpP/crotonase-like_dom_sf"/>
</dbReference>
<dbReference type="InterPro" id="IPR033135">
    <property type="entry name" value="ClpP_His_AS"/>
</dbReference>
<accession>A0A662ZA24</accession>
<dbReference type="EMBL" id="FOSF01000034">
    <property type="protein sequence ID" value="SFK18398.1"/>
    <property type="molecule type" value="Genomic_DNA"/>
</dbReference>
<gene>
    <name evidence="7" type="primary">clpP</name>
    <name evidence="10" type="ORF">SAMN04487865_103413</name>
</gene>
<dbReference type="PANTHER" id="PTHR10381">
    <property type="entry name" value="ATP-DEPENDENT CLP PROTEASE PROTEOLYTIC SUBUNIT"/>
    <property type="match status" value="1"/>
</dbReference>
<keyword evidence="4 7" id="KW-0378">Hydrolase</keyword>
<comment type="function">
    <text evidence="7">Cleaves peptides in various proteins in a process that requires ATP hydrolysis. Has a chymotrypsin-like activity. Plays a major role in the degradation of misfolded proteins.</text>
</comment>
<dbReference type="EC" id="3.4.21.92" evidence="7"/>
<dbReference type="PANTHER" id="PTHR10381:SF70">
    <property type="entry name" value="ATP-DEPENDENT CLP PROTEASE PROTEOLYTIC SUBUNIT"/>
    <property type="match status" value="1"/>
</dbReference>
<dbReference type="GO" id="GO:0005737">
    <property type="term" value="C:cytoplasm"/>
    <property type="evidence" value="ECO:0007669"/>
    <property type="project" value="UniProtKB-SubCell"/>
</dbReference>
<dbReference type="PROSITE" id="PS00382">
    <property type="entry name" value="CLP_PROTEASE_HIS"/>
    <property type="match status" value="1"/>
</dbReference>
<dbReference type="GO" id="GO:0004176">
    <property type="term" value="F:ATP-dependent peptidase activity"/>
    <property type="evidence" value="ECO:0007669"/>
    <property type="project" value="InterPro"/>
</dbReference>
<keyword evidence="2 7" id="KW-0963">Cytoplasm</keyword>
<comment type="catalytic activity">
    <reaction evidence="6 7 8">
        <text>Hydrolysis of proteins to small peptides in the presence of ATP and magnesium. alpha-casein is the usual test substrate. In the absence of ATP, only oligopeptides shorter than five residues are hydrolyzed (such as succinyl-Leu-Tyr-|-NHMec, and Leu-Tyr-Leu-|-Tyr-Trp, in which cleavage of the -Tyr-|-Leu- and -Tyr-|-Trp bonds also occurs).</text>
        <dbReference type="EC" id="3.4.21.92"/>
    </reaction>
</comment>
<dbReference type="HAMAP" id="MF_00444">
    <property type="entry name" value="ClpP"/>
    <property type="match status" value="1"/>
</dbReference>
<dbReference type="NCBIfam" id="TIGR00493">
    <property type="entry name" value="clpP"/>
    <property type="match status" value="1"/>
</dbReference>
<comment type="similarity">
    <text evidence="1 7 9">Belongs to the peptidase S14 family.</text>
</comment>